<gene>
    <name evidence="4" type="ORF">CK510_22525</name>
</gene>
<reference evidence="4 5" key="1">
    <citation type="submission" date="2017-08" db="EMBL/GenBank/DDBJ databases">
        <title>Draft genome sequence of filamentous cyanobacterium Calothrix elsteri CCALA 953.</title>
        <authorList>
            <person name="Gagunashvili A.N."/>
            <person name="Elster J."/>
            <person name="Andresson O.S."/>
        </authorList>
    </citation>
    <scope>NUCLEOTIDE SEQUENCE [LARGE SCALE GENOMIC DNA]</scope>
    <source>
        <strain evidence="4 5">CCALA 953</strain>
    </source>
</reference>
<evidence type="ECO:0000313" key="5">
    <source>
        <dbReference type="Proteomes" id="UP000218238"/>
    </source>
</evidence>
<keyword evidence="5" id="KW-1185">Reference proteome</keyword>
<keyword evidence="2" id="KW-0677">Repeat</keyword>
<dbReference type="PROSITE" id="PS50294">
    <property type="entry name" value="WD_REPEATS_REGION"/>
    <property type="match status" value="2"/>
</dbReference>
<dbReference type="InterPro" id="IPR019775">
    <property type="entry name" value="WD40_repeat_CS"/>
</dbReference>
<dbReference type="OrthoDB" id="440879at2"/>
<dbReference type="InterPro" id="IPR036322">
    <property type="entry name" value="WD40_repeat_dom_sf"/>
</dbReference>
<dbReference type="PROSITE" id="PS00678">
    <property type="entry name" value="WD_REPEATS_1"/>
    <property type="match status" value="1"/>
</dbReference>
<dbReference type="Proteomes" id="UP000218238">
    <property type="component" value="Unassembled WGS sequence"/>
</dbReference>
<dbReference type="PANTHER" id="PTHR22847">
    <property type="entry name" value="WD40 REPEAT PROTEIN"/>
    <property type="match status" value="1"/>
</dbReference>
<dbReference type="PROSITE" id="PS50082">
    <property type="entry name" value="WD_REPEATS_2"/>
    <property type="match status" value="2"/>
</dbReference>
<sequence>MEQNFINASVSPQNHTLRPGGQPVIFKVTVINDSEQHADFKLEVIPAGASPSFGNQWYRLSPEISAAKPPGSSTEFQIIIFDSPIPSFVGTATLRIKIVSPRLRQERTLVVYLRIEADDRVKAVSVELPVQRFQVYPRNTANIAVRSRNWSHKPVDVVLRFVGIEASWLNDGVERRLLLEANTQVETIFQCQPPSSNQALSREYPFTVEATSRDGLSHSPQGILEVLPVGFVEFKATPQQQTIPRQGWWIPDWKSNSTTFELLFKNVSNLQQQVDIQLQGKDHRQCTCKLFPEYAELPIGETSKVELEMKTKRHWVGWLKTLRFDVKAILSDQRLGGTDPTTQALELKILPIFPLWLQLALIGFLGLLLSLIFKPELIAHTDSINVVRFSKDASTAVSGSNDGTIRRWQINGSSLKPAGDNEPQKPEGVLGKTGGEVLSLRFDPHENNRVAAGMKNSVIQLWDIANREKKPELKVTDFVGKTDKVFDLVFTQNDKKYLISGHPNRKVLLWSRNSPTEEFKQAPERIINVDYDVYSMALSSDDKTLAIAGNYKSLILLNLNQLNSIPQAKDKLTQDDLLKNNLSQGKFVVADEKSNYGNNDRVLSIAFVPKSSNLLAIADSDGYITILDYQCQSRIKSNPQQPFYQKECERDRWQAGEQAIRSIAVSGDGKKLVSAGDDGRVVVWQLTPEGKRSSESIKGKQIKKIAHIINSIDINSQGNMVIIGGEEYQKTQKGKKYKPDSIPIN</sequence>
<feature type="repeat" description="WD" evidence="3">
    <location>
        <begin position="377"/>
        <end position="418"/>
    </location>
</feature>
<dbReference type="SMART" id="SM00320">
    <property type="entry name" value="WD40"/>
    <property type="match status" value="6"/>
</dbReference>
<evidence type="ECO:0000313" key="4">
    <source>
        <dbReference type="EMBL" id="PAX51851.1"/>
    </source>
</evidence>
<dbReference type="SUPFAM" id="SSF50978">
    <property type="entry name" value="WD40 repeat-like"/>
    <property type="match status" value="1"/>
</dbReference>
<name>A0A2A2TDS7_9CYAN</name>
<feature type="repeat" description="WD" evidence="3">
    <location>
        <begin position="653"/>
        <end position="686"/>
    </location>
</feature>
<dbReference type="Pfam" id="PF00400">
    <property type="entry name" value="WD40"/>
    <property type="match status" value="2"/>
</dbReference>
<evidence type="ECO:0000256" key="1">
    <source>
        <dbReference type="ARBA" id="ARBA00022574"/>
    </source>
</evidence>
<dbReference type="EMBL" id="NTFS01000322">
    <property type="protein sequence ID" value="PAX51851.1"/>
    <property type="molecule type" value="Genomic_DNA"/>
</dbReference>
<dbReference type="RefSeq" id="WP_095723819.1">
    <property type="nucleotide sequence ID" value="NZ_NTFS01000322.1"/>
</dbReference>
<keyword evidence="1 3" id="KW-0853">WD repeat</keyword>
<comment type="caution">
    <text evidence="4">The sequence shown here is derived from an EMBL/GenBank/DDBJ whole genome shotgun (WGS) entry which is preliminary data.</text>
</comment>
<proteinExistence type="predicted"/>
<dbReference type="InterPro" id="IPR015943">
    <property type="entry name" value="WD40/YVTN_repeat-like_dom_sf"/>
</dbReference>
<dbReference type="AlphaFoldDB" id="A0A2A2TDS7"/>
<protein>
    <submittedName>
        <fullName evidence="4">Uncharacterized protein</fullName>
    </submittedName>
</protein>
<dbReference type="InterPro" id="IPR001680">
    <property type="entry name" value="WD40_rpt"/>
</dbReference>
<dbReference type="PANTHER" id="PTHR22847:SF637">
    <property type="entry name" value="WD REPEAT DOMAIN 5B"/>
    <property type="match status" value="1"/>
</dbReference>
<dbReference type="Gene3D" id="2.130.10.10">
    <property type="entry name" value="YVTN repeat-like/Quinoprotein amine dehydrogenase"/>
    <property type="match status" value="3"/>
</dbReference>
<evidence type="ECO:0000256" key="2">
    <source>
        <dbReference type="ARBA" id="ARBA00022737"/>
    </source>
</evidence>
<accession>A0A2A2TDS7</accession>
<organism evidence="4 5">
    <name type="scientific">Brunnivagina elsteri CCALA 953</name>
    <dbReference type="NCBI Taxonomy" id="987040"/>
    <lineage>
        <taxon>Bacteria</taxon>
        <taxon>Bacillati</taxon>
        <taxon>Cyanobacteriota</taxon>
        <taxon>Cyanophyceae</taxon>
        <taxon>Nostocales</taxon>
        <taxon>Calotrichaceae</taxon>
        <taxon>Brunnivagina</taxon>
    </lineage>
</organism>
<evidence type="ECO:0000256" key="3">
    <source>
        <dbReference type="PROSITE-ProRule" id="PRU00221"/>
    </source>
</evidence>